<feature type="transmembrane region" description="Helical" evidence="10">
    <location>
        <begin position="305"/>
        <end position="326"/>
    </location>
</feature>
<dbReference type="GO" id="GO:0005524">
    <property type="term" value="F:ATP binding"/>
    <property type="evidence" value="ECO:0007669"/>
    <property type="project" value="UniProtKB-KW"/>
</dbReference>
<dbReference type="InterPro" id="IPR036640">
    <property type="entry name" value="ABC1_TM_sf"/>
</dbReference>
<dbReference type="CDD" id="cd18547">
    <property type="entry name" value="ABC_6TM_Tm288_like"/>
    <property type="match status" value="1"/>
</dbReference>
<dbReference type="InterPro" id="IPR017871">
    <property type="entry name" value="ABC_transporter-like_CS"/>
</dbReference>
<sequence length="633" mass="69714">MSETKNNVKTAPKTGKGPGGGGPGARMPAEKAKNFWPTVKRLLKYMSGRSIAILVVFVLAIAATVFQIQSPKVLGEATTKIFEGFATAMKLRMSGVADAPITIDFDAVKTILFTVALLYIGSAIFSFLQQFIMTRVSQRTVFDLRRDLKDKMNKVPMKYYDTHTNGDILSRAVNDMDNIANTLQQSLTQMVTSLVMFFGVLYMMLTISGKLTLVALATVPLSLIVVGIVAPKSQKLFASQQKTLGLLNNQVEETYSGHVVVKAFNREQASIDVFEKENEKLLNVSWKAQFISGLIMPLMNFIKNVGYVFVAVLGGVAVANGTMTIGNVQAFLQYTSQFSQPITQLANLMNTIQSTVASAERVFEVLDEAEMNDEPSNIPAVLNSPSKVSFEHVQFGYGDRGADLLMTDFNLEVKKGQMVAIVGPTGAGKTTLINLLMRFYDVSGGSIKYEGVDTRDMTREELRQHFGMVLQDTWLFNGTIHDNIKYGNETKAGEDHILEAATAAHVDDFVRKLPHGYDTVLNEDASNISQGQRQLLTIARAFLADPDVLILDEATSSVDTRTEILIQKAMRKLLEGRTSFVVAHRLSTIRDADNIIVMNHGSVVETGTHDELMAKNGFYADLYNSQFSEEIAI</sequence>
<dbReference type="GO" id="GO:0015421">
    <property type="term" value="F:ABC-type oligopeptide transporter activity"/>
    <property type="evidence" value="ECO:0007669"/>
    <property type="project" value="TreeGrafter"/>
</dbReference>
<evidence type="ECO:0000256" key="4">
    <source>
        <dbReference type="ARBA" id="ARBA00022692"/>
    </source>
</evidence>
<proteinExistence type="predicted"/>
<evidence type="ECO:0000256" key="5">
    <source>
        <dbReference type="ARBA" id="ARBA00022741"/>
    </source>
</evidence>
<keyword evidence="2" id="KW-0813">Transport</keyword>
<evidence type="ECO:0000256" key="3">
    <source>
        <dbReference type="ARBA" id="ARBA00022475"/>
    </source>
</evidence>
<keyword evidence="5" id="KW-0547">Nucleotide-binding</keyword>
<keyword evidence="6 13" id="KW-0067">ATP-binding</keyword>
<evidence type="ECO:0000313" key="13">
    <source>
        <dbReference type="EMBL" id="SER88982.1"/>
    </source>
</evidence>
<dbReference type="InterPro" id="IPR011527">
    <property type="entry name" value="ABC1_TM_dom"/>
</dbReference>
<dbReference type="PANTHER" id="PTHR43394:SF1">
    <property type="entry name" value="ATP-BINDING CASSETTE SUB-FAMILY B MEMBER 10, MITOCHONDRIAL"/>
    <property type="match status" value="1"/>
</dbReference>
<evidence type="ECO:0000259" key="12">
    <source>
        <dbReference type="PROSITE" id="PS50929"/>
    </source>
</evidence>
<dbReference type="EMBL" id="FOHA01000009">
    <property type="protein sequence ID" value="SER88982.1"/>
    <property type="molecule type" value="Genomic_DNA"/>
</dbReference>
<dbReference type="AlphaFoldDB" id="A0A1H9SVE9"/>
<keyword evidence="3" id="KW-1003">Cell membrane</keyword>
<name>A0A1H9SVE9_9LACT</name>
<dbReference type="PANTHER" id="PTHR43394">
    <property type="entry name" value="ATP-DEPENDENT PERMEASE MDL1, MITOCHONDRIAL"/>
    <property type="match status" value="1"/>
</dbReference>
<dbReference type="SUPFAM" id="SSF52540">
    <property type="entry name" value="P-loop containing nucleoside triphosphate hydrolases"/>
    <property type="match status" value="1"/>
</dbReference>
<feature type="transmembrane region" description="Helical" evidence="10">
    <location>
        <begin position="50"/>
        <end position="68"/>
    </location>
</feature>
<organism evidence="13 14">
    <name type="scientific">Isobaculum melis</name>
    <dbReference type="NCBI Taxonomy" id="142588"/>
    <lineage>
        <taxon>Bacteria</taxon>
        <taxon>Bacillati</taxon>
        <taxon>Bacillota</taxon>
        <taxon>Bacilli</taxon>
        <taxon>Lactobacillales</taxon>
        <taxon>Carnobacteriaceae</taxon>
        <taxon>Isobaculum</taxon>
    </lineage>
</organism>
<dbReference type="Proteomes" id="UP000198948">
    <property type="component" value="Unassembled WGS sequence"/>
</dbReference>
<reference evidence="13 14" key="1">
    <citation type="submission" date="2016-10" db="EMBL/GenBank/DDBJ databases">
        <authorList>
            <person name="de Groot N.N."/>
        </authorList>
    </citation>
    <scope>NUCLEOTIDE SEQUENCE [LARGE SCALE GENOMIC DNA]</scope>
    <source>
        <strain evidence="13 14">DSM 13760</strain>
    </source>
</reference>
<evidence type="ECO:0000313" key="14">
    <source>
        <dbReference type="Proteomes" id="UP000198948"/>
    </source>
</evidence>
<evidence type="ECO:0000256" key="7">
    <source>
        <dbReference type="ARBA" id="ARBA00022989"/>
    </source>
</evidence>
<dbReference type="Gene3D" id="1.20.1560.10">
    <property type="entry name" value="ABC transporter type 1, transmembrane domain"/>
    <property type="match status" value="1"/>
</dbReference>
<dbReference type="InterPro" id="IPR027417">
    <property type="entry name" value="P-loop_NTPase"/>
</dbReference>
<accession>A0A1H9SVE9</accession>
<feature type="domain" description="ABC transporter" evidence="11">
    <location>
        <begin position="388"/>
        <end position="625"/>
    </location>
</feature>
<dbReference type="CDD" id="cd03254">
    <property type="entry name" value="ABCC_Glucan_exporter_like"/>
    <property type="match status" value="1"/>
</dbReference>
<dbReference type="PROSITE" id="PS50893">
    <property type="entry name" value="ABC_TRANSPORTER_2"/>
    <property type="match status" value="1"/>
</dbReference>
<dbReference type="STRING" id="142588.SAMN04488559_10978"/>
<evidence type="ECO:0000256" key="10">
    <source>
        <dbReference type="SAM" id="Phobius"/>
    </source>
</evidence>
<dbReference type="FunFam" id="3.40.50.300:FF:000287">
    <property type="entry name" value="Multidrug ABC transporter ATP-binding protein"/>
    <property type="match status" value="1"/>
</dbReference>
<evidence type="ECO:0000256" key="8">
    <source>
        <dbReference type="ARBA" id="ARBA00023136"/>
    </source>
</evidence>
<dbReference type="Gene3D" id="3.40.50.300">
    <property type="entry name" value="P-loop containing nucleotide triphosphate hydrolases"/>
    <property type="match status" value="1"/>
</dbReference>
<gene>
    <name evidence="13" type="ORF">SAMN04488559_10978</name>
</gene>
<feature type="transmembrane region" description="Helical" evidence="10">
    <location>
        <begin position="110"/>
        <end position="128"/>
    </location>
</feature>
<feature type="domain" description="ABC transmembrane type-1" evidence="12">
    <location>
        <begin position="54"/>
        <end position="354"/>
    </location>
</feature>
<feature type="transmembrane region" description="Helical" evidence="10">
    <location>
        <begin position="186"/>
        <end position="205"/>
    </location>
</feature>
<feature type="region of interest" description="Disordered" evidence="9">
    <location>
        <begin position="1"/>
        <end position="28"/>
    </location>
</feature>
<dbReference type="PROSITE" id="PS00211">
    <property type="entry name" value="ABC_TRANSPORTER_1"/>
    <property type="match status" value="1"/>
</dbReference>
<dbReference type="GO" id="GO:0005886">
    <property type="term" value="C:plasma membrane"/>
    <property type="evidence" value="ECO:0007669"/>
    <property type="project" value="UniProtKB-SubCell"/>
</dbReference>
<dbReference type="InterPro" id="IPR039421">
    <property type="entry name" value="Type_1_exporter"/>
</dbReference>
<keyword evidence="8 10" id="KW-0472">Membrane</keyword>
<dbReference type="InterPro" id="IPR003439">
    <property type="entry name" value="ABC_transporter-like_ATP-bd"/>
</dbReference>
<dbReference type="SMART" id="SM00382">
    <property type="entry name" value="AAA"/>
    <property type="match status" value="1"/>
</dbReference>
<keyword evidence="4 10" id="KW-0812">Transmembrane</keyword>
<dbReference type="Pfam" id="PF00005">
    <property type="entry name" value="ABC_tran"/>
    <property type="match status" value="1"/>
</dbReference>
<dbReference type="PROSITE" id="PS50929">
    <property type="entry name" value="ABC_TM1F"/>
    <property type="match status" value="1"/>
</dbReference>
<evidence type="ECO:0000256" key="2">
    <source>
        <dbReference type="ARBA" id="ARBA00022448"/>
    </source>
</evidence>
<keyword evidence="7 10" id="KW-1133">Transmembrane helix</keyword>
<comment type="subcellular location">
    <subcellularLocation>
        <location evidence="1">Cell membrane</location>
        <topology evidence="1">Multi-pass membrane protein</topology>
    </subcellularLocation>
</comment>
<dbReference type="InterPro" id="IPR003593">
    <property type="entry name" value="AAA+_ATPase"/>
</dbReference>
<dbReference type="FunFam" id="1.20.1560.10:FF:000011">
    <property type="entry name" value="Multidrug ABC transporter ATP-binding protein"/>
    <property type="match status" value="1"/>
</dbReference>
<dbReference type="SUPFAM" id="SSF90123">
    <property type="entry name" value="ABC transporter transmembrane region"/>
    <property type="match status" value="1"/>
</dbReference>
<dbReference type="Pfam" id="PF00664">
    <property type="entry name" value="ABC_membrane"/>
    <property type="match status" value="1"/>
</dbReference>
<keyword evidence="14" id="KW-1185">Reference proteome</keyword>
<dbReference type="GO" id="GO:0016887">
    <property type="term" value="F:ATP hydrolysis activity"/>
    <property type="evidence" value="ECO:0007669"/>
    <property type="project" value="InterPro"/>
</dbReference>
<feature type="transmembrane region" description="Helical" evidence="10">
    <location>
        <begin position="211"/>
        <end position="230"/>
    </location>
</feature>
<dbReference type="RefSeq" id="WP_092652288.1">
    <property type="nucleotide sequence ID" value="NZ_FOHA01000009.1"/>
</dbReference>
<protein>
    <submittedName>
        <fullName evidence="13">ATP-binding cassette, subfamily B</fullName>
    </submittedName>
</protein>
<evidence type="ECO:0000256" key="6">
    <source>
        <dbReference type="ARBA" id="ARBA00022840"/>
    </source>
</evidence>
<evidence type="ECO:0000256" key="9">
    <source>
        <dbReference type="SAM" id="MobiDB-lite"/>
    </source>
</evidence>
<evidence type="ECO:0000259" key="11">
    <source>
        <dbReference type="PROSITE" id="PS50893"/>
    </source>
</evidence>
<evidence type="ECO:0000256" key="1">
    <source>
        <dbReference type="ARBA" id="ARBA00004651"/>
    </source>
</evidence>
<dbReference type="OrthoDB" id="9770415at2"/>